<organism evidence="3">
    <name type="scientific">Prunus dulcis</name>
    <name type="common">Almond</name>
    <name type="synonym">Amygdalus dulcis</name>
    <dbReference type="NCBI Taxonomy" id="3755"/>
    <lineage>
        <taxon>Eukaryota</taxon>
        <taxon>Viridiplantae</taxon>
        <taxon>Streptophyta</taxon>
        <taxon>Embryophyta</taxon>
        <taxon>Tracheophyta</taxon>
        <taxon>Spermatophyta</taxon>
        <taxon>Magnoliopsida</taxon>
        <taxon>eudicotyledons</taxon>
        <taxon>Gunneridae</taxon>
        <taxon>Pentapetalae</taxon>
        <taxon>rosids</taxon>
        <taxon>fabids</taxon>
        <taxon>Rosales</taxon>
        <taxon>Rosaceae</taxon>
        <taxon>Amygdaloideae</taxon>
        <taxon>Amygdaleae</taxon>
        <taxon>Prunus</taxon>
    </lineage>
</organism>
<evidence type="ECO:0000259" key="2">
    <source>
        <dbReference type="Pfam" id="PF07727"/>
    </source>
</evidence>
<accession>A0A5H2XQ49</accession>
<feature type="compositionally biased region" description="Basic residues" evidence="1">
    <location>
        <begin position="31"/>
        <end position="40"/>
    </location>
</feature>
<feature type="compositionally biased region" description="Low complexity" evidence="1">
    <location>
        <begin position="1"/>
        <end position="15"/>
    </location>
</feature>
<proteinExistence type="predicted"/>
<sequence length="279" mass="31584">MSPSSSPSPKSTHPPCESASPSPKSTNPHHQTPRPHHRTLPHPTCFSRTHPLNQLLILHLLTHLFFPILQIHQILQNFKSLNSIIPFGPETKPLYSKTSPHPLPHALLAEYSDPMSIEPTSFTQASQSSHWRAAMKDEYDALMRNQTWSLVPATSCMNIVGCKWVFKVKRKADGSIDRYKARLVAKGFNQKEGFDYEETFSPVVKPATIRTILSLAVSYNWSLQQLDVRNAFLNGYLQEEVYMKQPLAFMIPLDLNMFVAFIRLSMASNRHLGLGSQPL</sequence>
<name>A0A5H2XQ49_PRUDU</name>
<dbReference type="EMBL" id="AP021058">
    <property type="protein sequence ID" value="BBN69054.1"/>
    <property type="molecule type" value="Genomic_DNA"/>
</dbReference>
<feature type="region of interest" description="Disordered" evidence="1">
    <location>
        <begin position="1"/>
        <end position="45"/>
    </location>
</feature>
<evidence type="ECO:0000256" key="1">
    <source>
        <dbReference type="SAM" id="MobiDB-lite"/>
    </source>
</evidence>
<reference evidence="3" key="1">
    <citation type="journal article" date="2019" name="Science">
        <title>Mutation of a bHLH transcription factor allowed almond domestication.</title>
        <authorList>
            <person name="Sanchez-Perez R."/>
            <person name="Pavan S."/>
            <person name="Mazzeo R."/>
            <person name="Moldovan C."/>
            <person name="Aiese Cigliano R."/>
            <person name="Del Cueto J."/>
            <person name="Ricciardi F."/>
            <person name="Lotti C."/>
            <person name="Ricciardi L."/>
            <person name="Dicenta F."/>
            <person name="Lopez-Marques R.L."/>
            <person name="Lindberg Moller B."/>
        </authorList>
    </citation>
    <scope>NUCLEOTIDE SEQUENCE</scope>
</reference>
<dbReference type="InterPro" id="IPR043502">
    <property type="entry name" value="DNA/RNA_pol_sf"/>
</dbReference>
<dbReference type="Pfam" id="PF07727">
    <property type="entry name" value="RVT_2"/>
    <property type="match status" value="1"/>
</dbReference>
<evidence type="ECO:0000313" key="3">
    <source>
        <dbReference type="EMBL" id="BBN69054.1"/>
    </source>
</evidence>
<feature type="domain" description="Reverse transcriptase Ty1/copia-type" evidence="2">
    <location>
        <begin position="145"/>
        <end position="251"/>
    </location>
</feature>
<dbReference type="SUPFAM" id="SSF56672">
    <property type="entry name" value="DNA/RNA polymerases"/>
    <property type="match status" value="1"/>
</dbReference>
<gene>
    <name evidence="3" type="ORF">Prudu_721S000400</name>
</gene>
<dbReference type="AlphaFoldDB" id="A0A5H2XQ49"/>
<protein>
    <submittedName>
        <fullName evidence="3">Transposable element protein</fullName>
    </submittedName>
</protein>
<dbReference type="InterPro" id="IPR013103">
    <property type="entry name" value="RVT_2"/>
</dbReference>